<evidence type="ECO:0000259" key="2">
    <source>
        <dbReference type="SMART" id="SM00822"/>
    </source>
</evidence>
<evidence type="ECO:0000313" key="4">
    <source>
        <dbReference type="Proteomes" id="UP000030002"/>
    </source>
</evidence>
<dbReference type="Gene3D" id="3.40.50.720">
    <property type="entry name" value="NAD(P)-binding Rossmann-like Domain"/>
    <property type="match status" value="2"/>
</dbReference>
<dbReference type="OrthoDB" id="9804774at2"/>
<keyword evidence="3" id="KW-0560">Oxidoreductase</keyword>
<dbReference type="Proteomes" id="UP000030002">
    <property type="component" value="Unassembled WGS sequence"/>
</dbReference>
<dbReference type="RefSeq" id="WP_035914208.1">
    <property type="nucleotide sequence ID" value="NZ_AVPJ01000004.1"/>
</dbReference>
<comment type="caution">
    <text evidence="3">The sequence shown here is derived from an EMBL/GenBank/DDBJ whole genome shotgun (WGS) entry which is preliminary data.</text>
</comment>
<dbReference type="NCBIfam" id="NF006110">
    <property type="entry name" value="PRK08261.1"/>
    <property type="match status" value="1"/>
</dbReference>
<keyword evidence="4" id="KW-1185">Reference proteome</keyword>
<dbReference type="STRING" id="1385520.N802_14815"/>
<gene>
    <name evidence="3" type="primary">fabG</name>
    <name evidence="3" type="ORF">N802_14815</name>
</gene>
<dbReference type="PRINTS" id="PR00081">
    <property type="entry name" value="GDHRDH"/>
</dbReference>
<sequence length="445" mass="45396">MAFNYGQFVSGGIGKQLATTLGLPRPTKLRRHKVGGSLIPGEVLVAGHGEAPVAERVRHLLSDAGVKVATSPSTSVAGVVLDLTAVETPADLETLRGVVGPALKTLAPTGRVIVIGRPPESATSVAQAAARRAVEGIVRSIGKEMRGGGTANTVLVAEGADAGVDATVRFLLSGRSAYVSAQVFHVAKPVGDVAAPADWDKPLAGKVAVVTGAARGIGAAIADTLARDGATIIAVDMPQAGGPLAEVANRLGGTALQLDVTAEDAGAKIVEHAQARHGGFDIVVHNAGITRDKLLANTEADRWDSVLQVNLLSILRMNEALIPAINDGGHIVNVSSIAGIAGNRGQTNYAASKAGVIGMTQSLAADKAVLKKGITVNAVAPGFIETEMTAKVPFATREVGRLMNSLSQGGQPVDVAETIGFFAWDANRAVTGNTVRVCGQMLMGA</sequence>
<dbReference type="EMBL" id="AVPJ01000004">
    <property type="protein sequence ID" value="KGN33307.1"/>
    <property type="molecule type" value="Genomic_DNA"/>
</dbReference>
<dbReference type="PROSITE" id="PS00061">
    <property type="entry name" value="ADH_SHORT"/>
    <property type="match status" value="1"/>
</dbReference>
<dbReference type="Pfam" id="PF13561">
    <property type="entry name" value="adh_short_C2"/>
    <property type="match status" value="1"/>
</dbReference>
<evidence type="ECO:0000256" key="1">
    <source>
        <dbReference type="ARBA" id="ARBA00006484"/>
    </source>
</evidence>
<dbReference type="AlphaFoldDB" id="A0A0A0JBA8"/>
<evidence type="ECO:0000313" key="3">
    <source>
        <dbReference type="EMBL" id="KGN33307.1"/>
    </source>
</evidence>
<dbReference type="eggNOG" id="COG1028">
    <property type="taxonomic scope" value="Bacteria"/>
</dbReference>
<dbReference type="SMART" id="SM00822">
    <property type="entry name" value="PKS_KR"/>
    <property type="match status" value="1"/>
</dbReference>
<dbReference type="InterPro" id="IPR020904">
    <property type="entry name" value="Sc_DH/Rdtase_CS"/>
</dbReference>
<dbReference type="EC" id="1.1.1.100" evidence="3"/>
<dbReference type="PRINTS" id="PR00080">
    <property type="entry name" value="SDRFAMILY"/>
</dbReference>
<organism evidence="3 4">
    <name type="scientific">Knoellia sinensis KCTC 19936</name>
    <dbReference type="NCBI Taxonomy" id="1385520"/>
    <lineage>
        <taxon>Bacteria</taxon>
        <taxon>Bacillati</taxon>
        <taxon>Actinomycetota</taxon>
        <taxon>Actinomycetes</taxon>
        <taxon>Micrococcales</taxon>
        <taxon>Intrasporangiaceae</taxon>
        <taxon>Knoellia</taxon>
    </lineage>
</organism>
<feature type="domain" description="Ketoreductase" evidence="2">
    <location>
        <begin position="206"/>
        <end position="382"/>
    </location>
</feature>
<reference evidence="3 4" key="1">
    <citation type="submission" date="2013-08" db="EMBL/GenBank/DDBJ databases">
        <title>The genome sequence of Knoellia sinensis.</title>
        <authorList>
            <person name="Zhu W."/>
            <person name="Wang G."/>
        </authorList>
    </citation>
    <scope>NUCLEOTIDE SEQUENCE [LARGE SCALE GENOMIC DNA]</scope>
    <source>
        <strain evidence="3 4">KCTC 19936</strain>
    </source>
</reference>
<dbReference type="PANTHER" id="PTHR42760:SF78">
    <property type="entry name" value="3-OXOACYL-[ACYL-CARRIER-PROTEIN] REDUCTASE [NADH]"/>
    <property type="match status" value="1"/>
</dbReference>
<dbReference type="InterPro" id="IPR036291">
    <property type="entry name" value="NAD(P)-bd_dom_sf"/>
</dbReference>
<dbReference type="FunFam" id="3.40.50.720:FF:000338">
    <property type="entry name" value="3-oxoacyl-ACP reductase FabG"/>
    <property type="match status" value="1"/>
</dbReference>
<dbReference type="PANTHER" id="PTHR42760">
    <property type="entry name" value="SHORT-CHAIN DEHYDROGENASES/REDUCTASES FAMILY MEMBER"/>
    <property type="match status" value="1"/>
</dbReference>
<dbReference type="InterPro" id="IPR002347">
    <property type="entry name" value="SDR_fam"/>
</dbReference>
<dbReference type="SUPFAM" id="SSF51735">
    <property type="entry name" value="NAD(P)-binding Rossmann-fold domains"/>
    <property type="match status" value="1"/>
</dbReference>
<name>A0A0A0JBA8_9MICO</name>
<comment type="similarity">
    <text evidence="1">Belongs to the short-chain dehydrogenases/reductases (SDR) family.</text>
</comment>
<protein>
    <submittedName>
        <fullName evidence="3">3-ketoacyl-ACP reductase</fullName>
        <ecNumber evidence="3">1.1.1.100</ecNumber>
    </submittedName>
</protein>
<dbReference type="InterPro" id="IPR057326">
    <property type="entry name" value="KR_dom"/>
</dbReference>
<accession>A0A0A0JBA8</accession>
<proteinExistence type="inferred from homology"/>
<dbReference type="GO" id="GO:0004316">
    <property type="term" value="F:3-oxoacyl-[acyl-carrier-protein] reductase (NADPH) activity"/>
    <property type="evidence" value="ECO:0007669"/>
    <property type="project" value="UniProtKB-EC"/>
</dbReference>